<protein>
    <submittedName>
        <fullName evidence="4">DUF1508 domain-containing protein</fullName>
    </submittedName>
</protein>
<feature type="domain" description="Cell division protein A N-terminal" evidence="3">
    <location>
        <begin position="13"/>
        <end position="154"/>
    </location>
</feature>
<keyword evidence="1" id="KW-0812">Transmembrane</keyword>
<reference evidence="4 5" key="1">
    <citation type="journal article" date="2019" name="Int. J. Syst. Evol. Microbiol.">
        <title>The Global Catalogue of Microorganisms (GCM) 10K type strain sequencing project: providing services to taxonomists for standard genome sequencing and annotation.</title>
        <authorList>
            <consortium name="The Broad Institute Genomics Platform"/>
            <consortium name="The Broad Institute Genome Sequencing Center for Infectious Disease"/>
            <person name="Wu L."/>
            <person name="Ma J."/>
        </authorList>
    </citation>
    <scope>NUCLEOTIDE SEQUENCE [LARGE SCALE GENOMIC DNA]</scope>
    <source>
        <strain evidence="4 5">CGMCC 1.12125</strain>
    </source>
</reference>
<dbReference type="AlphaFoldDB" id="A0ABD6CBC5"/>
<feature type="domain" description="DUF1508" evidence="2">
    <location>
        <begin position="911"/>
        <end position="956"/>
    </location>
</feature>
<evidence type="ECO:0000313" key="5">
    <source>
        <dbReference type="Proteomes" id="UP001597119"/>
    </source>
</evidence>
<name>A0ABD6CBC5_9EURY</name>
<dbReference type="Gene3D" id="2.30.29.80">
    <property type="match status" value="6"/>
</dbReference>
<accession>A0ABD6CBC5</accession>
<dbReference type="EMBL" id="JBHUDJ010000003">
    <property type="protein sequence ID" value="MFD1586825.1"/>
    <property type="molecule type" value="Genomic_DNA"/>
</dbReference>
<evidence type="ECO:0000313" key="4">
    <source>
        <dbReference type="EMBL" id="MFD1586825.1"/>
    </source>
</evidence>
<evidence type="ECO:0000259" key="3">
    <source>
        <dbReference type="Pfam" id="PF23600"/>
    </source>
</evidence>
<dbReference type="Pfam" id="PF23600">
    <property type="entry name" value="CdpA_N"/>
    <property type="match status" value="1"/>
</dbReference>
<keyword evidence="1" id="KW-0472">Membrane</keyword>
<feature type="domain" description="DUF1508" evidence="2">
    <location>
        <begin position="547"/>
        <end position="593"/>
    </location>
</feature>
<dbReference type="InterPro" id="IPR010879">
    <property type="entry name" value="DUF1508"/>
</dbReference>
<feature type="transmembrane region" description="Helical" evidence="1">
    <location>
        <begin position="126"/>
        <end position="147"/>
    </location>
</feature>
<comment type="caution">
    <text evidence="4">The sequence shown here is derived from an EMBL/GenBank/DDBJ whole genome shotgun (WGS) entry which is preliminary data.</text>
</comment>
<feature type="domain" description="DUF1508" evidence="2">
    <location>
        <begin position="669"/>
        <end position="710"/>
    </location>
</feature>
<dbReference type="InterPro" id="IPR055563">
    <property type="entry name" value="CdpA_N"/>
</dbReference>
<evidence type="ECO:0000259" key="2">
    <source>
        <dbReference type="Pfam" id="PF07411"/>
    </source>
</evidence>
<dbReference type="SUPFAM" id="SSF160113">
    <property type="entry name" value="YegP-like"/>
    <property type="match status" value="12"/>
</dbReference>
<feature type="transmembrane region" description="Helical" evidence="1">
    <location>
        <begin position="29"/>
        <end position="54"/>
    </location>
</feature>
<feature type="transmembrane region" description="Helical" evidence="1">
    <location>
        <begin position="92"/>
        <end position="114"/>
    </location>
</feature>
<keyword evidence="1" id="KW-1133">Transmembrane helix</keyword>
<evidence type="ECO:0000256" key="1">
    <source>
        <dbReference type="SAM" id="Phobius"/>
    </source>
</evidence>
<dbReference type="Proteomes" id="UP001597119">
    <property type="component" value="Unassembled WGS sequence"/>
</dbReference>
<sequence>MATGSQPDSIFYGVYDKYVGEARTKPEVYGYWILVLGLLAVVGGVGLFLTGRAVDVGVSAAALRKWAIGLGASGGVGLLLGSVLQLPLRRQAITVAVAGAVCSLVATLVFVQIYPEAWAFGTTTESVAVVVAYVGGLGVVALVAALVPVVTGRRSLLLAEEPIETLAWTAEDDTDPNVSAVLHGEETRDGVFAVFRGETGWRWWFVEQTAVADGQCQFETPRAAETALEDVRATVQTAGLLEVTHAAIRLYTDGDAVRWSLVDDDGVVLAESADATDGERAEEAVNLLKEHGPGAALLDADDGAFEVYGNGSAWQWRLVDETRGVLGTGATEYEDRATAESAVVAVREAIQSAPVMDVEQVGFERVEREDGWTWRLLDAADTTVAEATGSYQSRASVTDAISRVVEGAIDVPFVTATAPGYEIVQTENGGWTWRLVDDTDEVVARSEQAVPSEESGRSVVSRVKDIVADPTVAVLDDAEYELFQEGDGWAWRLVTEDRRALARSPPSDHFETPEAASAAVDRVSEEIERAERVTFDSSAFHLYEADGGAWNWRLVDADGRVVSDSGQQHASREDAASAMNTMKEHAPEADMVEIDSPVLECYEAASEWHWRLVDATGDTLATSPGRHDSNEAVHEVVDALALLAPDAPVRTMDAGLFHVYVSDTEPRRWRWQLVHPDGTVVARSVEGYPSQEAVTDAADAVAEYAADATVHTIADLAIRFDTTASESEGAAAPPDERWYWDLIDSDRERLAVGTEQFPSRDAVAATARLVRDHASAASVFEIDPAAFRLDGVDDEDGNWRWRLIDADRTTLAVGDRTHDTRESARAELDRVRDLASGAGLLGFDLAGFEFVQREGGWEWQFVDTAGTVLGVSGPSFDTRPAAERALAEVRDRLTDASVIEIESPAFELHAEDGDWRWRLVDTDGSTIAESMRQYPTRREVRDALDSLREYGPDAATELAP</sequence>
<dbReference type="InterPro" id="IPR036913">
    <property type="entry name" value="YegP-like_sf"/>
</dbReference>
<gene>
    <name evidence="4" type="ORF">ACFR9U_07510</name>
</gene>
<feature type="domain" description="DUF1508" evidence="2">
    <location>
        <begin position="794"/>
        <end position="839"/>
    </location>
</feature>
<dbReference type="RefSeq" id="WP_379814070.1">
    <property type="nucleotide sequence ID" value="NZ_JBHUDJ010000003.1"/>
</dbReference>
<keyword evidence="5" id="KW-1185">Reference proteome</keyword>
<proteinExistence type="predicted"/>
<feature type="transmembrane region" description="Helical" evidence="1">
    <location>
        <begin position="66"/>
        <end position="86"/>
    </location>
</feature>
<dbReference type="Gene3D" id="3.30.160.160">
    <property type="entry name" value="YegP-like"/>
    <property type="match status" value="1"/>
</dbReference>
<dbReference type="Pfam" id="PF07411">
    <property type="entry name" value="DUF1508"/>
    <property type="match status" value="4"/>
</dbReference>
<organism evidence="4 5">
    <name type="scientific">Halorientalis brevis</name>
    <dbReference type="NCBI Taxonomy" id="1126241"/>
    <lineage>
        <taxon>Archaea</taxon>
        <taxon>Methanobacteriati</taxon>
        <taxon>Methanobacteriota</taxon>
        <taxon>Stenosarchaea group</taxon>
        <taxon>Halobacteria</taxon>
        <taxon>Halobacteriales</taxon>
        <taxon>Haloarculaceae</taxon>
        <taxon>Halorientalis</taxon>
    </lineage>
</organism>